<dbReference type="RefSeq" id="WP_144846590.1">
    <property type="nucleotide sequence ID" value="NZ_VNJI01000011.1"/>
</dbReference>
<dbReference type="EMBL" id="VNJI01000011">
    <property type="protein sequence ID" value="TVY09963.1"/>
    <property type="molecule type" value="Genomic_DNA"/>
</dbReference>
<dbReference type="AlphaFoldDB" id="A0A559KCX1"/>
<evidence type="ECO:0000313" key="1">
    <source>
        <dbReference type="EMBL" id="TVY09963.1"/>
    </source>
</evidence>
<gene>
    <name evidence="1" type="ORF">FPZ49_11370</name>
</gene>
<organism evidence="1 2">
    <name type="scientific">Paenibacillus cremeus</name>
    <dbReference type="NCBI Taxonomy" id="2163881"/>
    <lineage>
        <taxon>Bacteria</taxon>
        <taxon>Bacillati</taxon>
        <taxon>Bacillota</taxon>
        <taxon>Bacilli</taxon>
        <taxon>Bacillales</taxon>
        <taxon>Paenibacillaceae</taxon>
        <taxon>Paenibacillus</taxon>
    </lineage>
</organism>
<comment type="caution">
    <text evidence="1">The sequence shown here is derived from an EMBL/GenBank/DDBJ whole genome shotgun (WGS) entry which is preliminary data.</text>
</comment>
<dbReference type="Proteomes" id="UP000317036">
    <property type="component" value="Unassembled WGS sequence"/>
</dbReference>
<evidence type="ECO:0000313" key="2">
    <source>
        <dbReference type="Proteomes" id="UP000317036"/>
    </source>
</evidence>
<accession>A0A559KCX1</accession>
<protein>
    <recommendedName>
        <fullName evidence="3">DUF2190 family protein</fullName>
    </recommendedName>
</protein>
<evidence type="ECO:0008006" key="3">
    <source>
        <dbReference type="Google" id="ProtNLM"/>
    </source>
</evidence>
<sequence>MAAVINIGDNDYIGTLKAVASIANGVFVKADYAAGTAAATASTAEGDAAGLLFVNNVNINIDQQTVGDDTFAVANGEYLRLKALETGDIFTTDQFVPAIGSINVNDVLAAAAAGKLDAIGARTPKLSVKVIEKTTLFGNNAIKCVVLSV</sequence>
<proteinExistence type="predicted"/>
<keyword evidence="2" id="KW-1185">Reference proteome</keyword>
<name>A0A559KCX1_9BACL</name>
<reference evidence="1 2" key="1">
    <citation type="submission" date="2019-07" db="EMBL/GenBank/DDBJ databases">
        <authorList>
            <person name="Kim J."/>
        </authorList>
    </citation>
    <scope>NUCLEOTIDE SEQUENCE [LARGE SCALE GENOMIC DNA]</scope>
    <source>
        <strain evidence="1 2">JC52</strain>
    </source>
</reference>